<feature type="transmembrane region" description="Helical" evidence="1">
    <location>
        <begin position="21"/>
        <end position="43"/>
    </location>
</feature>
<keyword evidence="1" id="KW-1133">Transmembrane helix</keyword>
<comment type="caution">
    <text evidence="2">The sequence shown here is derived from an EMBL/GenBank/DDBJ whole genome shotgun (WGS) entry which is preliminary data.</text>
</comment>
<keyword evidence="1" id="KW-0472">Membrane</keyword>
<keyword evidence="1" id="KW-0812">Transmembrane</keyword>
<evidence type="ECO:0000313" key="3">
    <source>
        <dbReference type="Proteomes" id="UP001597389"/>
    </source>
</evidence>
<gene>
    <name evidence="2" type="ORF">ACFSW8_16870</name>
</gene>
<dbReference type="EMBL" id="JBHUJB010000083">
    <property type="protein sequence ID" value="MFD2160580.1"/>
    <property type="molecule type" value="Genomic_DNA"/>
</dbReference>
<organism evidence="2 3">
    <name type="scientific">Rubritalea tangerina</name>
    <dbReference type="NCBI Taxonomy" id="430798"/>
    <lineage>
        <taxon>Bacteria</taxon>
        <taxon>Pseudomonadati</taxon>
        <taxon>Verrucomicrobiota</taxon>
        <taxon>Verrucomicrobiia</taxon>
        <taxon>Verrucomicrobiales</taxon>
        <taxon>Rubritaleaceae</taxon>
        <taxon>Rubritalea</taxon>
    </lineage>
</organism>
<evidence type="ECO:0000256" key="1">
    <source>
        <dbReference type="SAM" id="Phobius"/>
    </source>
</evidence>
<evidence type="ECO:0000313" key="2">
    <source>
        <dbReference type="EMBL" id="MFD2160580.1"/>
    </source>
</evidence>
<keyword evidence="3" id="KW-1185">Reference proteome</keyword>
<dbReference type="RefSeq" id="WP_377087875.1">
    <property type="nucleotide sequence ID" value="NZ_JBHSJL010000014.1"/>
</dbReference>
<sequence>MKASKDRKRPRVTAQSMQSGFALISAVMLTSFLFFVMIGMLTLSSTETRKAQSDGAMLEAKANAKLALTIALGQLQKYAGSDQRVTARADITDEDWTQLDSAKVNPYYTLVWDVSGSEMDFESVDGEMDLSHGNRRPGMDSGHDFAKKPAVLVSGNEAFSLVDQVGNWVGEAYPEGYITADSVLEQGSGDSITIVPAERILGKNAMSTGEVHAHSVTAPLVELENDGAYAWWIGDESIKARTNLSERHAMDSKPAQMMAQRSVIDFYQEGLSSVGVDKRKVDAMLSVANTPLAVSAPSGKSYSYSPDITAFSESILSDTRNGGLKKDMSYVLYRQEDAEGIPAELADSAPLLDRLDGRSFGGEPGLVTGNSDLGGLAPYVKYWREYAQQEAGEAGRAVSMGTGGMVPVMSQVQAGIHGAIQVVDGSKFQIYYGVYPAVTLWNPYSVPLKIDKKINVYMERRSGTSNWWLNLFRANYKIQRSDGSFYSNDGVFDNSQGGKGGWNFRLEIDAEEGVIPPGKAMVFTPQGMTIDSRPVASSPGESWKRTTHVIELKSGWRPGKGHLFALDGVTHDAKQFNPDGGSFPKIAIGMGGVATDNLLWFANFQDDQRVTQTLSYWSRLSAQMASETAFFAAPSVTDESQDTRGGFPGMLYKHALRMGDDYLITPSEAVHEEQLELHFPYMAHYNPRAIYHAGIGDSYTHNPHENKTKFYSSEGTESAPSLMGALYDYQNARTIYTIPTLSIAETFSYIGSGYLGSDAMVMAAPPVSLGEVRNAESGGIVSLVQLNHSNSFVGSRRATGALRYMWMGTSNLPAEPIGNSVGDFRLNLEHRRVSHSGVRHWGSMAKRDTQGWRVDSAHYDVSYLMNDMLYDRYFFSTIPQGSQYDAESPLVNGRMRVVNGLQDKLQSIDSAEYLRLLGGFNINSTSVPAWEMVLSSSLGVAGDGEHVSFSAYREFEDSKRLHEMDDIDAAAGDIRVTLTQSEIELLAQAVVREVKRRGPFPSVAAFVNRTNRLGDLLREEVNEGVARGHVEDVRYAGAIQSAIDAASLNKNVDGGNEVSSSDFVNDTRFYPGVGAVRKATSSHLPGSVKQSDILQQIDPMITARGDTFVIRTVGVSRDESGRVLAKAACEAVVQRGVDYLDASQSPAEEPYALEGGASGSKEFKEQLSASNKKFGRAFKVVDFKWLASSEVAQMEIHEVSK</sequence>
<proteinExistence type="predicted"/>
<reference evidence="3" key="1">
    <citation type="journal article" date="2019" name="Int. J. Syst. Evol. Microbiol.">
        <title>The Global Catalogue of Microorganisms (GCM) 10K type strain sequencing project: providing services to taxonomists for standard genome sequencing and annotation.</title>
        <authorList>
            <consortium name="The Broad Institute Genomics Platform"/>
            <consortium name="The Broad Institute Genome Sequencing Center for Infectious Disease"/>
            <person name="Wu L."/>
            <person name="Ma J."/>
        </authorList>
    </citation>
    <scope>NUCLEOTIDE SEQUENCE [LARGE SCALE GENOMIC DNA]</scope>
    <source>
        <strain evidence="3">CCUG 57942</strain>
    </source>
</reference>
<name>A0ABW4ZFB1_9BACT</name>
<accession>A0ABW4ZFB1</accession>
<dbReference type="Proteomes" id="UP001597389">
    <property type="component" value="Unassembled WGS sequence"/>
</dbReference>
<protein>
    <submittedName>
        <fullName evidence="2">Uncharacterized protein</fullName>
    </submittedName>
</protein>